<dbReference type="AlphaFoldDB" id="A0A4S8M897"/>
<sequence length="67" mass="7539">MDPPLNPPIRIQPLSSKPVSTKKAERRLDTFLKNFQERTTAAQGGNTAVTVQLQKLKDALQEELHKN</sequence>
<feature type="region of interest" description="Disordered" evidence="1">
    <location>
        <begin position="1"/>
        <end position="23"/>
    </location>
</feature>
<evidence type="ECO:0000256" key="1">
    <source>
        <dbReference type="SAM" id="MobiDB-lite"/>
    </source>
</evidence>
<keyword evidence="3" id="KW-1185">Reference proteome</keyword>
<dbReference type="Proteomes" id="UP000297245">
    <property type="component" value="Unassembled WGS sequence"/>
</dbReference>
<name>A0A4S8M897_DENBC</name>
<gene>
    <name evidence="2" type="ORF">K435DRAFT_38988</name>
</gene>
<accession>A0A4S8M897</accession>
<reference evidence="2 3" key="1">
    <citation type="journal article" date="2019" name="Nat. Ecol. Evol.">
        <title>Megaphylogeny resolves global patterns of mushroom evolution.</title>
        <authorList>
            <person name="Varga T."/>
            <person name="Krizsan K."/>
            <person name="Foldi C."/>
            <person name="Dima B."/>
            <person name="Sanchez-Garcia M."/>
            <person name="Sanchez-Ramirez S."/>
            <person name="Szollosi G.J."/>
            <person name="Szarkandi J.G."/>
            <person name="Papp V."/>
            <person name="Albert L."/>
            <person name="Andreopoulos W."/>
            <person name="Angelini C."/>
            <person name="Antonin V."/>
            <person name="Barry K.W."/>
            <person name="Bougher N.L."/>
            <person name="Buchanan P."/>
            <person name="Buyck B."/>
            <person name="Bense V."/>
            <person name="Catcheside P."/>
            <person name="Chovatia M."/>
            <person name="Cooper J."/>
            <person name="Damon W."/>
            <person name="Desjardin D."/>
            <person name="Finy P."/>
            <person name="Geml J."/>
            <person name="Haridas S."/>
            <person name="Hughes K."/>
            <person name="Justo A."/>
            <person name="Karasinski D."/>
            <person name="Kautmanova I."/>
            <person name="Kiss B."/>
            <person name="Kocsube S."/>
            <person name="Kotiranta H."/>
            <person name="LaButti K.M."/>
            <person name="Lechner B.E."/>
            <person name="Liimatainen K."/>
            <person name="Lipzen A."/>
            <person name="Lukacs Z."/>
            <person name="Mihaltcheva S."/>
            <person name="Morgado L.N."/>
            <person name="Niskanen T."/>
            <person name="Noordeloos M.E."/>
            <person name="Ohm R.A."/>
            <person name="Ortiz-Santana B."/>
            <person name="Ovrebo C."/>
            <person name="Racz N."/>
            <person name="Riley R."/>
            <person name="Savchenko A."/>
            <person name="Shiryaev A."/>
            <person name="Soop K."/>
            <person name="Spirin V."/>
            <person name="Szebenyi C."/>
            <person name="Tomsovsky M."/>
            <person name="Tulloss R.E."/>
            <person name="Uehling J."/>
            <person name="Grigoriev I.V."/>
            <person name="Vagvolgyi C."/>
            <person name="Papp T."/>
            <person name="Martin F.M."/>
            <person name="Miettinen O."/>
            <person name="Hibbett D.S."/>
            <person name="Nagy L.G."/>
        </authorList>
    </citation>
    <scope>NUCLEOTIDE SEQUENCE [LARGE SCALE GENOMIC DNA]</scope>
    <source>
        <strain evidence="2 3">CBS 962.96</strain>
    </source>
</reference>
<dbReference type="EMBL" id="ML179143">
    <property type="protein sequence ID" value="THU98078.1"/>
    <property type="molecule type" value="Genomic_DNA"/>
</dbReference>
<proteinExistence type="predicted"/>
<dbReference type="OrthoDB" id="3017409at2759"/>
<protein>
    <submittedName>
        <fullName evidence="2">Uncharacterized protein</fullName>
    </submittedName>
</protein>
<evidence type="ECO:0000313" key="2">
    <source>
        <dbReference type="EMBL" id="THU98078.1"/>
    </source>
</evidence>
<organism evidence="2 3">
    <name type="scientific">Dendrothele bispora (strain CBS 962.96)</name>
    <dbReference type="NCBI Taxonomy" id="1314807"/>
    <lineage>
        <taxon>Eukaryota</taxon>
        <taxon>Fungi</taxon>
        <taxon>Dikarya</taxon>
        <taxon>Basidiomycota</taxon>
        <taxon>Agaricomycotina</taxon>
        <taxon>Agaricomycetes</taxon>
        <taxon>Agaricomycetidae</taxon>
        <taxon>Agaricales</taxon>
        <taxon>Agaricales incertae sedis</taxon>
        <taxon>Dendrothele</taxon>
    </lineage>
</organism>
<evidence type="ECO:0000313" key="3">
    <source>
        <dbReference type="Proteomes" id="UP000297245"/>
    </source>
</evidence>